<dbReference type="PANTHER" id="PTHR14218:SF15">
    <property type="entry name" value="TRIPEPTIDYL-PEPTIDASE 1"/>
    <property type="match status" value="1"/>
</dbReference>
<keyword evidence="5" id="KW-0720">Serine protease</keyword>
<dbReference type="PANTHER" id="PTHR14218">
    <property type="entry name" value="PROTEASE S8 TRIPEPTIDYL PEPTIDASE I CLN2"/>
    <property type="match status" value="1"/>
</dbReference>
<dbReference type="PROSITE" id="PS00138">
    <property type="entry name" value="SUBTILASE_SER"/>
    <property type="match status" value="1"/>
</dbReference>
<reference evidence="10" key="1">
    <citation type="submission" date="2018-12" db="EMBL/GenBank/DDBJ databases">
        <title>Novel natural products biosynthetic potential of the class Ktedonobacteria.</title>
        <authorList>
            <person name="Zheng Y."/>
            <person name="Saitou A."/>
            <person name="Wang C.M."/>
            <person name="Toyoda A."/>
            <person name="Minakuchi Y."/>
            <person name="Sekiguchi Y."/>
            <person name="Ueda K."/>
            <person name="Takano H."/>
            <person name="Sakai Y."/>
            <person name="Yokota A."/>
            <person name="Yabe S."/>
        </authorList>
    </citation>
    <scope>NUCLEOTIDE SEQUENCE</scope>
    <source>
        <strain evidence="10">A3-2</strain>
    </source>
</reference>
<evidence type="ECO:0000256" key="1">
    <source>
        <dbReference type="ARBA" id="ARBA00001913"/>
    </source>
</evidence>
<dbReference type="InterPro" id="IPR023828">
    <property type="entry name" value="Peptidase_S8_Ser-AS"/>
</dbReference>
<evidence type="ECO:0000256" key="3">
    <source>
        <dbReference type="ARBA" id="ARBA00022723"/>
    </source>
</evidence>
<dbReference type="PROSITE" id="PS51695">
    <property type="entry name" value="SEDOLISIN"/>
    <property type="match status" value="1"/>
</dbReference>
<dbReference type="SUPFAM" id="SSF54897">
    <property type="entry name" value="Protease propeptides/inhibitors"/>
    <property type="match status" value="1"/>
</dbReference>
<dbReference type="Gene3D" id="3.40.50.200">
    <property type="entry name" value="Peptidase S8/S53 domain"/>
    <property type="match status" value="1"/>
</dbReference>
<dbReference type="Pfam" id="PF09286">
    <property type="entry name" value="Pro-kuma_activ"/>
    <property type="match status" value="1"/>
</dbReference>
<evidence type="ECO:0000313" key="10">
    <source>
        <dbReference type="EMBL" id="BBH95540.1"/>
    </source>
</evidence>
<dbReference type="InterPro" id="IPR000209">
    <property type="entry name" value="Peptidase_S8/S53_dom"/>
</dbReference>
<evidence type="ECO:0000256" key="4">
    <source>
        <dbReference type="ARBA" id="ARBA00022801"/>
    </source>
</evidence>
<dbReference type="GO" id="GO:0008240">
    <property type="term" value="F:tripeptidyl-peptidase activity"/>
    <property type="evidence" value="ECO:0007669"/>
    <property type="project" value="TreeGrafter"/>
</dbReference>
<dbReference type="AlphaFoldDB" id="A0A455T7W3"/>
<dbReference type="CDD" id="cd11377">
    <property type="entry name" value="Pro-peptidase_S53"/>
    <property type="match status" value="1"/>
</dbReference>
<protein>
    <submittedName>
        <fullName evidence="10">Pseudomonapepsin</fullName>
    </submittedName>
</protein>
<proteinExistence type="predicted"/>
<keyword evidence="6" id="KW-0106">Calcium</keyword>
<evidence type="ECO:0000259" key="9">
    <source>
        <dbReference type="PROSITE" id="PS51695"/>
    </source>
</evidence>
<comment type="cofactor">
    <cofactor evidence="1">
        <name>Ca(2+)</name>
        <dbReference type="ChEBI" id="CHEBI:29108"/>
    </cofactor>
</comment>
<dbReference type="SMART" id="SM00944">
    <property type="entry name" value="Pro-kuma_activ"/>
    <property type="match status" value="1"/>
</dbReference>
<sequence>MKKDSRLRATASVRTVASQLLSWLMTLMVVSLLDGCNLLASPGTAQHGSSPTPTAVIPRQAPSPLPPEHQIVDLPTLRQLPGGQPLPANLSLSLSFTLIYNNDALDRTLRQIYTPGSPLYGHYLTPQQIRQSFGPDEQQITLVKQWLLDQGYQVGAVDPLATQLEVTATVATIERSLHLQLREYELNGQHFYLASGVPSLPPQIASLVQSIIGLSTFAMPRPWSFFEPLGPALAGTQGAAACSKYGAKQSLTRAQLAGAYQFTQLYQRGLQGQGISIGIAEFSEPFDPRDIVTYAACAGVPAPRIQVVDVQGHTPRGPGQGEAALDIELAASLAPQAQIVVYQAAQASIQAMLAVFQRVAAENRVQVFSVSYGAAEDQLSTNEQEIFNQLLRIIAAEGISVLISSGDCGAFTERIPNIAVVSAPANAPFAIAVGGTTLTVDRQNRRQSESGWGRDQDAGFICRNDWGSGGGVSQTAAFKRPYWQVGPGMDTSYNGQRGHILTPNLEPLQAPNGLRQVPDVAAAADNICIFWHGQWIRVGGTSAAAPIWAAGLALVNQGLRQEHAPLFGGVPTVYRLAHQSGNPAPFNDILRGDNGLYQATRGWDYVTGWGSPNFLALLQRLR</sequence>
<feature type="domain" description="Peptidase S53" evidence="9">
    <location>
        <begin position="250"/>
        <end position="622"/>
    </location>
</feature>
<dbReference type="CDD" id="cd04056">
    <property type="entry name" value="Peptidases_S53"/>
    <property type="match status" value="1"/>
</dbReference>
<dbReference type="GO" id="GO:0046872">
    <property type="term" value="F:metal ion binding"/>
    <property type="evidence" value="ECO:0007669"/>
    <property type="project" value="UniProtKB-KW"/>
</dbReference>
<keyword evidence="7" id="KW-0865">Zymogen</keyword>
<keyword evidence="2" id="KW-0645">Protease</keyword>
<accession>A0A455T7W3</accession>
<organism evidence="10">
    <name type="scientific">Thermogemmatispora argillosa</name>
    <dbReference type="NCBI Taxonomy" id="2045280"/>
    <lineage>
        <taxon>Bacteria</taxon>
        <taxon>Bacillati</taxon>
        <taxon>Chloroflexota</taxon>
        <taxon>Ktedonobacteria</taxon>
        <taxon>Thermogemmatisporales</taxon>
        <taxon>Thermogemmatisporaceae</taxon>
        <taxon>Thermogemmatispora</taxon>
    </lineage>
</organism>
<evidence type="ECO:0000256" key="8">
    <source>
        <dbReference type="SAM" id="MobiDB-lite"/>
    </source>
</evidence>
<evidence type="ECO:0000256" key="7">
    <source>
        <dbReference type="ARBA" id="ARBA00023145"/>
    </source>
</evidence>
<feature type="region of interest" description="Disordered" evidence="8">
    <location>
        <begin position="43"/>
        <end position="68"/>
    </location>
</feature>
<dbReference type="Pfam" id="PF00082">
    <property type="entry name" value="Peptidase_S8"/>
    <property type="match status" value="1"/>
</dbReference>
<evidence type="ECO:0000256" key="5">
    <source>
        <dbReference type="ARBA" id="ARBA00022825"/>
    </source>
</evidence>
<dbReference type="InterPro" id="IPR015366">
    <property type="entry name" value="S53_propep"/>
</dbReference>
<name>A0A455T7W3_9CHLR</name>
<keyword evidence="3" id="KW-0479">Metal-binding</keyword>
<evidence type="ECO:0000256" key="2">
    <source>
        <dbReference type="ARBA" id="ARBA00022670"/>
    </source>
</evidence>
<keyword evidence="4" id="KW-0378">Hydrolase</keyword>
<dbReference type="InterPro" id="IPR030400">
    <property type="entry name" value="Sedolisin_dom"/>
</dbReference>
<dbReference type="SUPFAM" id="SSF52743">
    <property type="entry name" value="Subtilisin-like"/>
    <property type="match status" value="1"/>
</dbReference>
<dbReference type="GO" id="GO:0004252">
    <property type="term" value="F:serine-type endopeptidase activity"/>
    <property type="evidence" value="ECO:0007669"/>
    <property type="project" value="InterPro"/>
</dbReference>
<dbReference type="GO" id="GO:0006508">
    <property type="term" value="P:proteolysis"/>
    <property type="evidence" value="ECO:0007669"/>
    <property type="project" value="UniProtKB-KW"/>
</dbReference>
<dbReference type="EMBL" id="AP019377">
    <property type="protein sequence ID" value="BBH95540.1"/>
    <property type="molecule type" value="Genomic_DNA"/>
</dbReference>
<dbReference type="InterPro" id="IPR050819">
    <property type="entry name" value="Tripeptidyl-peptidase_I"/>
</dbReference>
<evidence type="ECO:0000256" key="6">
    <source>
        <dbReference type="ARBA" id="ARBA00022837"/>
    </source>
</evidence>
<dbReference type="InterPro" id="IPR036852">
    <property type="entry name" value="Peptidase_S8/S53_dom_sf"/>
</dbReference>
<feature type="compositionally biased region" description="Polar residues" evidence="8">
    <location>
        <begin position="43"/>
        <end position="53"/>
    </location>
</feature>
<gene>
    <name evidence="10" type="ORF">KTA_37390</name>
</gene>